<evidence type="ECO:0000259" key="6">
    <source>
        <dbReference type="Pfam" id="PF18267"/>
    </source>
</evidence>
<feature type="domain" description="FAD/NAD(P)-binding" evidence="5">
    <location>
        <begin position="3"/>
        <end position="291"/>
    </location>
</feature>
<dbReference type="Gene3D" id="3.30.390.30">
    <property type="match status" value="1"/>
</dbReference>
<dbReference type="Gene3D" id="3.50.50.60">
    <property type="entry name" value="FAD/NAD(P)-binding domain"/>
    <property type="match status" value="2"/>
</dbReference>
<dbReference type="PANTHER" id="PTHR43429:SF3">
    <property type="entry name" value="NITRITE REDUCTASE [NAD(P)H]"/>
    <property type="match status" value="1"/>
</dbReference>
<evidence type="ECO:0000256" key="1">
    <source>
        <dbReference type="ARBA" id="ARBA00001974"/>
    </source>
</evidence>
<dbReference type="InterPro" id="IPR023753">
    <property type="entry name" value="FAD/NAD-binding_dom"/>
</dbReference>
<proteinExistence type="inferred from homology"/>
<evidence type="ECO:0000256" key="4">
    <source>
        <dbReference type="ARBA" id="ARBA00022827"/>
    </source>
</evidence>
<dbReference type="PRINTS" id="PR00368">
    <property type="entry name" value="FADPNR"/>
</dbReference>
<evidence type="ECO:0000313" key="7">
    <source>
        <dbReference type="EMBL" id="REH38987.1"/>
    </source>
</evidence>
<keyword evidence="3" id="KW-0285">Flavoprotein</keyword>
<accession>A0A3E0H6U2</accession>
<evidence type="ECO:0000313" key="8">
    <source>
        <dbReference type="Proteomes" id="UP000256774"/>
    </source>
</evidence>
<dbReference type="Pfam" id="PF07992">
    <property type="entry name" value="Pyr_redox_2"/>
    <property type="match status" value="1"/>
</dbReference>
<reference evidence="7 8" key="1">
    <citation type="submission" date="2018-08" db="EMBL/GenBank/DDBJ databases">
        <title>Genomic Encyclopedia of Type Strains, Phase IV (KMG-IV): sequencing the most valuable type-strain genomes for metagenomic binning, comparative biology and taxonomic classification.</title>
        <authorList>
            <person name="Goeker M."/>
        </authorList>
    </citation>
    <scope>NUCLEOTIDE SEQUENCE [LARGE SCALE GENOMIC DNA]</scope>
    <source>
        <strain evidence="7 8">DSM 26022</strain>
    </source>
</reference>
<gene>
    <name evidence="7" type="ORF">DFR26_1157</name>
</gene>
<protein>
    <submittedName>
        <fullName evidence="7">Assimilatory nitrate reductase (NADH) beta subunit</fullName>
    </submittedName>
</protein>
<dbReference type="PRINTS" id="PR00411">
    <property type="entry name" value="PNDRDTASEI"/>
</dbReference>
<dbReference type="Proteomes" id="UP000256774">
    <property type="component" value="Unassembled WGS sequence"/>
</dbReference>
<dbReference type="PANTHER" id="PTHR43429">
    <property type="entry name" value="PYRIDINE NUCLEOTIDE-DISULFIDE OXIDOREDUCTASE DOMAIN-CONTAINING"/>
    <property type="match status" value="1"/>
</dbReference>
<organism evidence="7 8">
    <name type="scientific">Paraperlucidibaca baekdonensis</name>
    <dbReference type="NCBI Taxonomy" id="748120"/>
    <lineage>
        <taxon>Bacteria</taxon>
        <taxon>Pseudomonadati</taxon>
        <taxon>Pseudomonadota</taxon>
        <taxon>Gammaproteobacteria</taxon>
        <taxon>Moraxellales</taxon>
        <taxon>Moraxellaceae</taxon>
        <taxon>Paraperlucidibaca</taxon>
    </lineage>
</organism>
<comment type="similarity">
    <text evidence="2">Belongs to the FAD-dependent oxidoreductase family.</text>
</comment>
<keyword evidence="8" id="KW-1185">Reference proteome</keyword>
<dbReference type="SUPFAM" id="SSF51905">
    <property type="entry name" value="FAD/NAD(P)-binding domain"/>
    <property type="match status" value="2"/>
</dbReference>
<sequence length="408" mass="43437">MRRLLIIGNGMAATRLLDELLVRGVPGSDMAVVGEESAPGYNRINLSPWLAGEKSLAQLITHEAAWYAEQGIALYSGDSVAEVRLAAREAVLASGQVLGYQQLVFATGSRATRLSIPGHDLAGVHVFRNLVDAEMIAERALAGQRAVVIGGGLLGLEAAWGLCQRGLRVSVVHNGEWLMNRQLDAEAGVLLAAALSARGIQVHLNARSDAFLADSISGNALGGLRLSQAGHEGVHKVLPCDLAIMSLGITPEIRVAAAAGLLCARAIRVDGWLRSSAPDVFALGECCEIDGESFGLVAPIYQQANILADTLVGTRHVGYRRIASPTRLKVSGIDLFSAGELHDLSDCQSVAWRDAERGHYRRLWFRHRQLIAAVLYGDVDDGNAFFDVIEQGMPVADPVALMLTGCAA</sequence>
<feature type="domain" description="NADH-rubredoxin oxidoreductase C-terminal" evidence="6">
    <location>
        <begin position="326"/>
        <end position="392"/>
    </location>
</feature>
<keyword evidence="4" id="KW-0274">FAD</keyword>
<comment type="caution">
    <text evidence="7">The sequence shown here is derived from an EMBL/GenBank/DDBJ whole genome shotgun (WGS) entry which is preliminary data.</text>
</comment>
<name>A0A3E0H6U2_9GAMM</name>
<dbReference type="InterPro" id="IPR036188">
    <property type="entry name" value="FAD/NAD-bd_sf"/>
</dbReference>
<dbReference type="InterPro" id="IPR050260">
    <property type="entry name" value="FAD-bd_OxRdtase"/>
</dbReference>
<comment type="cofactor">
    <cofactor evidence="1">
        <name>FAD</name>
        <dbReference type="ChEBI" id="CHEBI:57692"/>
    </cofactor>
</comment>
<dbReference type="OrthoDB" id="9768666at2"/>
<evidence type="ECO:0000259" key="5">
    <source>
        <dbReference type="Pfam" id="PF07992"/>
    </source>
</evidence>
<dbReference type="AlphaFoldDB" id="A0A3E0H6U2"/>
<dbReference type="EMBL" id="QUNR01000002">
    <property type="protein sequence ID" value="REH38987.1"/>
    <property type="molecule type" value="Genomic_DNA"/>
</dbReference>
<dbReference type="InterPro" id="IPR041575">
    <property type="entry name" value="Rubredoxin_C"/>
</dbReference>
<dbReference type="InterPro" id="IPR016156">
    <property type="entry name" value="FAD/NAD-linked_Rdtase_dimer_sf"/>
</dbReference>
<evidence type="ECO:0000256" key="2">
    <source>
        <dbReference type="ARBA" id="ARBA00006442"/>
    </source>
</evidence>
<evidence type="ECO:0000256" key="3">
    <source>
        <dbReference type="ARBA" id="ARBA00022630"/>
    </source>
</evidence>
<dbReference type="Pfam" id="PF18267">
    <property type="entry name" value="Rubredoxin_C"/>
    <property type="match status" value="1"/>
</dbReference>
<dbReference type="RefSeq" id="WP_116208002.1">
    <property type="nucleotide sequence ID" value="NZ_QUNR01000002.1"/>
</dbReference>
<dbReference type="GO" id="GO:0016491">
    <property type="term" value="F:oxidoreductase activity"/>
    <property type="evidence" value="ECO:0007669"/>
    <property type="project" value="InterPro"/>
</dbReference>